<protein>
    <submittedName>
        <fullName evidence="2">GMP synthase</fullName>
    </submittedName>
</protein>
<evidence type="ECO:0000259" key="1">
    <source>
        <dbReference type="Pfam" id="PF00117"/>
    </source>
</evidence>
<dbReference type="InterPro" id="IPR044992">
    <property type="entry name" value="ChyE-like"/>
</dbReference>
<comment type="caution">
    <text evidence="2">The sequence shown here is derived from an EMBL/GenBank/DDBJ whole genome shotgun (WGS) entry which is preliminary data.</text>
</comment>
<accession>M7PIZ3</accession>
<evidence type="ECO:0000313" key="3">
    <source>
        <dbReference type="Proteomes" id="UP000012019"/>
    </source>
</evidence>
<dbReference type="STRING" id="1286106.MPL1_02908"/>
<reference evidence="2 3" key="1">
    <citation type="journal article" date="2013" name="Genome Announc.">
        <title>Draft Genome Sequence of Methylophaga lonarensis MPLT, a Haloalkaliphilic (Non-Methane-Utilizing) Methylotroph.</title>
        <authorList>
            <person name="Shetty S.A."/>
            <person name="Marathe N.P."/>
            <person name="Munot H."/>
            <person name="Antony C.P."/>
            <person name="Dhotre D.P."/>
            <person name="Murrell J.C."/>
            <person name="Shouche Y.S."/>
        </authorList>
    </citation>
    <scope>NUCLEOTIDE SEQUENCE [LARGE SCALE GENOMIC DNA]</scope>
    <source>
        <strain evidence="2 3">MPL</strain>
    </source>
</reference>
<dbReference type="PATRIC" id="fig|1286106.3.peg.579"/>
<dbReference type="Proteomes" id="UP000012019">
    <property type="component" value="Unassembled WGS sequence"/>
</dbReference>
<dbReference type="PANTHER" id="PTHR42695:SF5">
    <property type="entry name" value="GLUTAMINE AMIDOTRANSFERASE YLR126C-RELATED"/>
    <property type="match status" value="1"/>
</dbReference>
<dbReference type="SUPFAM" id="SSF52317">
    <property type="entry name" value="Class I glutamine amidotransferase-like"/>
    <property type="match status" value="1"/>
</dbReference>
<evidence type="ECO:0000313" key="2">
    <source>
        <dbReference type="EMBL" id="EMR13845.1"/>
    </source>
</evidence>
<dbReference type="EMBL" id="APHR01000013">
    <property type="protein sequence ID" value="EMR13845.1"/>
    <property type="molecule type" value="Genomic_DNA"/>
</dbReference>
<dbReference type="PROSITE" id="PS51273">
    <property type="entry name" value="GATASE_TYPE_1"/>
    <property type="match status" value="1"/>
</dbReference>
<dbReference type="GO" id="GO:0005829">
    <property type="term" value="C:cytosol"/>
    <property type="evidence" value="ECO:0007669"/>
    <property type="project" value="TreeGrafter"/>
</dbReference>
<feature type="domain" description="Glutamine amidotransferase" evidence="1">
    <location>
        <begin position="39"/>
        <end position="184"/>
    </location>
</feature>
<dbReference type="AlphaFoldDB" id="M7PIZ3"/>
<dbReference type="Gene3D" id="3.40.50.880">
    <property type="match status" value="1"/>
</dbReference>
<dbReference type="PANTHER" id="PTHR42695">
    <property type="entry name" value="GLUTAMINE AMIDOTRANSFERASE YLR126C-RELATED"/>
    <property type="match status" value="1"/>
</dbReference>
<name>M7PIZ3_9GAMM</name>
<sequence length="233" mass="26277">MINQTLRAHYFQHVPFEGPAAIKDWLNQHNYQVSSSHFYSDWQLPKVEDIDLLVVMGGPMSINDEVQYRWLVAEKQFIREMIAAGKPILGICLGAQLIASAMGARVYVNTQKEIGWWPVTAVAADSAVFDFPPSLTVFHWHGETFDLPDGAQLLASSAACTNQAFQLGHNVIGLQFHLESTQSSVEAIIEHCRDELQPARWVQTEQKMLAELMEFTTANHQTLHQILNYLTKA</sequence>
<proteinExistence type="predicted"/>
<dbReference type="Pfam" id="PF00117">
    <property type="entry name" value="GATase"/>
    <property type="match status" value="1"/>
</dbReference>
<dbReference type="eggNOG" id="COG0518">
    <property type="taxonomic scope" value="Bacteria"/>
</dbReference>
<organism evidence="2 3">
    <name type="scientific">Methylophaga lonarensis MPL</name>
    <dbReference type="NCBI Taxonomy" id="1286106"/>
    <lineage>
        <taxon>Bacteria</taxon>
        <taxon>Pseudomonadati</taxon>
        <taxon>Pseudomonadota</taxon>
        <taxon>Gammaproteobacteria</taxon>
        <taxon>Thiotrichales</taxon>
        <taxon>Piscirickettsiaceae</taxon>
        <taxon>Methylophaga</taxon>
    </lineage>
</organism>
<dbReference type="PRINTS" id="PR00096">
    <property type="entry name" value="GATASE"/>
</dbReference>
<dbReference type="RefSeq" id="WP_009725620.1">
    <property type="nucleotide sequence ID" value="NZ_APHR01000013.1"/>
</dbReference>
<dbReference type="InterPro" id="IPR017926">
    <property type="entry name" value="GATASE"/>
</dbReference>
<gene>
    <name evidence="2" type="ORF">MPL1_02908</name>
</gene>
<dbReference type="CDD" id="cd01741">
    <property type="entry name" value="GATase1_1"/>
    <property type="match status" value="1"/>
</dbReference>
<dbReference type="InterPro" id="IPR029062">
    <property type="entry name" value="Class_I_gatase-like"/>
</dbReference>
<dbReference type="FunFam" id="3.40.50.880:FF:000033">
    <property type="entry name" value="Glutamine amidotransferase class-I"/>
    <property type="match status" value="1"/>
</dbReference>
<keyword evidence="3" id="KW-1185">Reference proteome</keyword>